<protein>
    <submittedName>
        <fullName evidence="1">Uncharacterized protein</fullName>
    </submittedName>
</protein>
<reference evidence="1" key="1">
    <citation type="journal article" date="2018" name="Data Brief">
        <title>Genome sequence data from 17 accessions of Ensete ventricosum, a staple food crop for millions in Ethiopia.</title>
        <authorList>
            <person name="Yemataw Z."/>
            <person name="Muzemil S."/>
            <person name="Ambachew D."/>
            <person name="Tripathi L."/>
            <person name="Tesfaye K."/>
            <person name="Chala A."/>
            <person name="Farbos A."/>
            <person name="O'Neill P."/>
            <person name="Moore K."/>
            <person name="Grant M."/>
            <person name="Studholme D.J."/>
        </authorList>
    </citation>
    <scope>NUCLEOTIDE SEQUENCE [LARGE SCALE GENOMIC DNA]</scope>
    <source>
        <tissue evidence="1">Leaf</tissue>
    </source>
</reference>
<accession>A0A445MID4</accession>
<sequence length="185" mass="20874">MSSPVAYLVTTARRGGVCDKSSFVLACIKRAGEARPFVALRPLVVCDKSFGVLGWIGWSRLLIPSFRGLCECLRLSPSLSLAGPGALGYSFLCFEARRWRPAKWTSSGTCLLPKLGWELNHWKMGWLQSLFSPLKKLWIRLHSAHKKSIGIYILYEDVKSCPYEDVHVLWSILVESHAPQLRLKQ</sequence>
<proteinExistence type="predicted"/>
<dbReference type="Proteomes" id="UP000290560">
    <property type="component" value="Unassembled WGS sequence"/>
</dbReference>
<dbReference type="PANTHER" id="PTHR33181">
    <property type="entry name" value="OS01G0778500 PROTEIN"/>
    <property type="match status" value="1"/>
</dbReference>
<gene>
    <name evidence="1" type="ORF">BHM03_00030190</name>
</gene>
<dbReference type="AlphaFoldDB" id="A0A445MID4"/>
<name>A0A445MID4_ENSVE</name>
<dbReference type="PANTHER" id="PTHR33181:SF7">
    <property type="entry name" value="OS07G0572400 PROTEIN"/>
    <property type="match status" value="1"/>
</dbReference>
<organism evidence="1">
    <name type="scientific">Ensete ventricosum</name>
    <name type="common">Abyssinian banana</name>
    <name type="synonym">Musa ensete</name>
    <dbReference type="NCBI Taxonomy" id="4639"/>
    <lineage>
        <taxon>Eukaryota</taxon>
        <taxon>Viridiplantae</taxon>
        <taxon>Streptophyta</taxon>
        <taxon>Embryophyta</taxon>
        <taxon>Tracheophyta</taxon>
        <taxon>Spermatophyta</taxon>
        <taxon>Magnoliopsida</taxon>
        <taxon>Liliopsida</taxon>
        <taxon>Zingiberales</taxon>
        <taxon>Musaceae</taxon>
        <taxon>Ensete</taxon>
    </lineage>
</organism>
<evidence type="ECO:0000313" key="1">
    <source>
        <dbReference type="EMBL" id="RZR73948.1"/>
    </source>
</evidence>
<dbReference type="EMBL" id="KV876066">
    <property type="protein sequence ID" value="RZR73948.1"/>
    <property type="molecule type" value="Genomic_DNA"/>
</dbReference>